<reference evidence="2" key="2">
    <citation type="submission" date="2015-01" db="EMBL/GenBank/DDBJ databases">
        <title>Evolutionary Origins and Diversification of the Mycorrhizal Mutualists.</title>
        <authorList>
            <consortium name="DOE Joint Genome Institute"/>
            <consortium name="Mycorrhizal Genomics Consortium"/>
            <person name="Kohler A."/>
            <person name="Kuo A."/>
            <person name="Nagy L.G."/>
            <person name="Floudas D."/>
            <person name="Copeland A."/>
            <person name="Barry K.W."/>
            <person name="Cichocki N."/>
            <person name="Veneault-Fourrey C."/>
            <person name="LaButti K."/>
            <person name="Lindquist E.A."/>
            <person name="Lipzen A."/>
            <person name="Lundell T."/>
            <person name="Morin E."/>
            <person name="Murat C."/>
            <person name="Riley R."/>
            <person name="Ohm R."/>
            <person name="Sun H."/>
            <person name="Tunlid A."/>
            <person name="Henrissat B."/>
            <person name="Grigoriev I.V."/>
            <person name="Hibbett D.S."/>
            <person name="Martin F."/>
        </authorList>
    </citation>
    <scope>NUCLEOTIDE SEQUENCE [LARGE SCALE GENOMIC DNA]</scope>
    <source>
        <strain evidence="2">441</strain>
    </source>
</reference>
<dbReference type="EMBL" id="KN833840">
    <property type="protein sequence ID" value="KIK17025.1"/>
    <property type="molecule type" value="Genomic_DNA"/>
</dbReference>
<organism evidence="1 2">
    <name type="scientific">Pisolithus microcarpus 441</name>
    <dbReference type="NCBI Taxonomy" id="765257"/>
    <lineage>
        <taxon>Eukaryota</taxon>
        <taxon>Fungi</taxon>
        <taxon>Dikarya</taxon>
        <taxon>Basidiomycota</taxon>
        <taxon>Agaricomycotina</taxon>
        <taxon>Agaricomycetes</taxon>
        <taxon>Agaricomycetidae</taxon>
        <taxon>Boletales</taxon>
        <taxon>Sclerodermatineae</taxon>
        <taxon>Pisolithaceae</taxon>
        <taxon>Pisolithus</taxon>
    </lineage>
</organism>
<evidence type="ECO:0000313" key="2">
    <source>
        <dbReference type="Proteomes" id="UP000054018"/>
    </source>
</evidence>
<protein>
    <submittedName>
        <fullName evidence="1">Uncharacterized protein</fullName>
    </submittedName>
</protein>
<dbReference type="Proteomes" id="UP000054018">
    <property type="component" value="Unassembled WGS sequence"/>
</dbReference>
<evidence type="ECO:0000313" key="1">
    <source>
        <dbReference type="EMBL" id="KIK17025.1"/>
    </source>
</evidence>
<name>A0A0C9XX42_9AGAM</name>
<accession>A0A0C9XX42</accession>
<keyword evidence="2" id="KW-1185">Reference proteome</keyword>
<proteinExistence type="predicted"/>
<sequence>MYFPCISHAGCTRILQQVHTTYIGSGARLVCPGRSNVRGGHCYYSCSFRVTFGCRRGTHQPSLNERMRRRHLCWTASVIRVLRTVTMQPYGCHDPLYAEVSI</sequence>
<gene>
    <name evidence="1" type="ORF">PISMIDRAFT_238888</name>
</gene>
<dbReference type="HOGENOM" id="CLU_2278551_0_0_1"/>
<reference evidence="1 2" key="1">
    <citation type="submission" date="2014-04" db="EMBL/GenBank/DDBJ databases">
        <authorList>
            <consortium name="DOE Joint Genome Institute"/>
            <person name="Kuo A."/>
            <person name="Kohler A."/>
            <person name="Costa M.D."/>
            <person name="Nagy L.G."/>
            <person name="Floudas D."/>
            <person name="Copeland A."/>
            <person name="Barry K.W."/>
            <person name="Cichocki N."/>
            <person name="Veneault-Fourrey C."/>
            <person name="LaButti K."/>
            <person name="Lindquist E.A."/>
            <person name="Lipzen A."/>
            <person name="Lundell T."/>
            <person name="Morin E."/>
            <person name="Murat C."/>
            <person name="Sun H."/>
            <person name="Tunlid A."/>
            <person name="Henrissat B."/>
            <person name="Grigoriev I.V."/>
            <person name="Hibbett D.S."/>
            <person name="Martin F."/>
            <person name="Nordberg H.P."/>
            <person name="Cantor M.N."/>
            <person name="Hua S.X."/>
        </authorList>
    </citation>
    <scope>NUCLEOTIDE SEQUENCE [LARGE SCALE GENOMIC DNA]</scope>
    <source>
        <strain evidence="1 2">441</strain>
    </source>
</reference>
<dbReference type="AlphaFoldDB" id="A0A0C9XX42"/>